<organism evidence="1 2">
    <name type="scientific">Mucilaginibacter gotjawali</name>
    <dbReference type="NCBI Taxonomy" id="1550579"/>
    <lineage>
        <taxon>Bacteria</taxon>
        <taxon>Pseudomonadati</taxon>
        <taxon>Bacteroidota</taxon>
        <taxon>Sphingobacteriia</taxon>
        <taxon>Sphingobacteriales</taxon>
        <taxon>Sphingobacteriaceae</taxon>
        <taxon>Mucilaginibacter</taxon>
    </lineage>
</organism>
<dbReference type="OrthoDB" id="9810174at2"/>
<accession>A0A0X8X1D1</accession>
<proteinExistence type="predicted"/>
<protein>
    <submittedName>
        <fullName evidence="1">Phage Tail Collar Domain protein</fullName>
    </submittedName>
</protein>
<dbReference type="InterPro" id="IPR011083">
    <property type="entry name" value="Phage_tail_collar_dom"/>
</dbReference>
<evidence type="ECO:0000313" key="1">
    <source>
        <dbReference type="EMBL" id="BAU53855.1"/>
    </source>
</evidence>
<evidence type="ECO:0000313" key="2">
    <source>
        <dbReference type="Proteomes" id="UP000218263"/>
    </source>
</evidence>
<dbReference type="AlphaFoldDB" id="A0A0X8X1D1"/>
<keyword evidence="2" id="KW-1185">Reference proteome</keyword>
<dbReference type="Pfam" id="PF07484">
    <property type="entry name" value="Collar"/>
    <property type="match status" value="1"/>
</dbReference>
<dbReference type="Proteomes" id="UP000218263">
    <property type="component" value="Chromosome"/>
</dbReference>
<sequence>MTPDLAMIFLFAGNFAPKGYATCDGQILSISQNTALFSLIGTYYGGNGQNTFGLPDLRGRVPNHQGQGPGLSPYTVGQMGGTETTTLLVNQMPSHSHAVNVNNAAGTTATPGSTTYLAAGPSTGSGPNASALKTYTTVANNASLIPNTIGATGGGQPFNILSPYLTITYVIALQGVFPSRN</sequence>
<dbReference type="KEGG" id="mgot:MgSA37_02026"/>
<dbReference type="SUPFAM" id="SSF88874">
    <property type="entry name" value="Receptor-binding domain of short tail fibre protein gp12"/>
    <property type="match status" value="1"/>
</dbReference>
<dbReference type="InterPro" id="IPR037053">
    <property type="entry name" value="Phage_tail_collar_dom_sf"/>
</dbReference>
<dbReference type="RefSeq" id="WP_096351571.1">
    <property type="nucleotide sequence ID" value="NZ_AP017313.1"/>
</dbReference>
<gene>
    <name evidence="1" type="ORF">MgSA37_02026</name>
</gene>
<name>A0A0X8X1D1_9SPHI</name>
<dbReference type="EMBL" id="AP017313">
    <property type="protein sequence ID" value="BAU53855.1"/>
    <property type="molecule type" value="Genomic_DNA"/>
</dbReference>
<reference evidence="1 2" key="1">
    <citation type="submission" date="2015-12" db="EMBL/GenBank/DDBJ databases">
        <title>Genome sequence of Mucilaginibacter gotjawali.</title>
        <authorList>
            <person name="Lee J.S."/>
            <person name="Lee K.C."/>
            <person name="Kim K.K."/>
            <person name="Lee B.W."/>
        </authorList>
    </citation>
    <scope>NUCLEOTIDE SEQUENCE [LARGE SCALE GENOMIC DNA]</scope>
    <source>
        <strain evidence="1 2">SA3-7</strain>
    </source>
</reference>
<dbReference type="Gene3D" id="3.90.1340.10">
    <property type="entry name" value="Phage tail collar domain"/>
    <property type="match status" value="1"/>
</dbReference>